<geneLocation type="plasmid" evidence="1 2">
    <name>pMAC109a</name>
</geneLocation>
<gene>
    <name evidence="1" type="ORF">DFS55_25070</name>
</gene>
<sequence length="137" mass="14811">MLRISVKWGVGAQHNPHRAGTEPVYEKVSIQRVQLKSLSNDRFGGVVDSGDEGCEFVRAGGMAPHPGALQVQVELDLFRRGFFGPDAFCGRITLYRARIQLAECEIRGVGEMLVFIADGGSKQVVVAEAGEVAETGH</sequence>
<name>A0A3B6XG70_MYCAV</name>
<reference evidence="1 2" key="1">
    <citation type="submission" date="2018-05" db="EMBL/GenBank/DDBJ databases">
        <title>Sequencing and annotation of Mycobacterium avium strain 109 (MAC109).</title>
        <authorList>
            <person name="Matern W.M."/>
            <person name="Bader J.S."/>
            <person name="Karakousis P.C."/>
        </authorList>
    </citation>
    <scope>NUCLEOTIDE SEQUENCE [LARGE SCALE GENOMIC DNA]</scope>
    <source>
        <strain evidence="1 2">MAC109</strain>
        <plasmid evidence="1 2">pMAC109a</plasmid>
    </source>
</reference>
<evidence type="ECO:0000313" key="2">
    <source>
        <dbReference type="Proteomes" id="UP000259236"/>
    </source>
</evidence>
<dbReference type="EMBL" id="CP029333">
    <property type="protein sequence ID" value="AXO25909.1"/>
    <property type="molecule type" value="Genomic_DNA"/>
</dbReference>
<keyword evidence="1" id="KW-0614">Plasmid</keyword>
<evidence type="ECO:0000313" key="1">
    <source>
        <dbReference type="EMBL" id="AXO25909.1"/>
    </source>
</evidence>
<dbReference type="Proteomes" id="UP000259236">
    <property type="component" value="Plasmid pMAC109a"/>
</dbReference>
<dbReference type="AlphaFoldDB" id="A0A3B6XG70"/>
<accession>A0A3B6XG70</accession>
<organism evidence="1 2">
    <name type="scientific">Mycobacterium avium subsp. hominissuis</name>
    <dbReference type="NCBI Taxonomy" id="439334"/>
    <lineage>
        <taxon>Bacteria</taxon>
        <taxon>Bacillati</taxon>
        <taxon>Actinomycetota</taxon>
        <taxon>Actinomycetes</taxon>
        <taxon>Mycobacteriales</taxon>
        <taxon>Mycobacteriaceae</taxon>
        <taxon>Mycobacterium</taxon>
        <taxon>Mycobacterium avium complex (MAC)</taxon>
    </lineage>
</organism>
<protein>
    <submittedName>
        <fullName evidence="1">Uncharacterized protein</fullName>
    </submittedName>
</protein>
<proteinExistence type="predicted"/>